<protein>
    <submittedName>
        <fullName evidence="4">Lipoprotein</fullName>
    </submittedName>
</protein>
<dbReference type="AlphaFoldDB" id="A0A9W6GJK0"/>
<dbReference type="Pfam" id="PF13379">
    <property type="entry name" value="NMT1_2"/>
    <property type="match status" value="1"/>
</dbReference>
<evidence type="ECO:0000256" key="2">
    <source>
        <dbReference type="ARBA" id="ARBA00010742"/>
    </source>
</evidence>
<keyword evidence="4" id="KW-0449">Lipoprotein</keyword>
<dbReference type="PANTHER" id="PTHR30024">
    <property type="entry name" value="ALIPHATIC SULFONATES-BINDING PROTEIN-RELATED"/>
    <property type="match status" value="1"/>
</dbReference>
<dbReference type="PANTHER" id="PTHR30024:SF47">
    <property type="entry name" value="TAURINE-BINDING PERIPLASMIC PROTEIN"/>
    <property type="match status" value="1"/>
</dbReference>
<comment type="subcellular location">
    <subcellularLocation>
        <location evidence="1">Periplasm</location>
    </subcellularLocation>
</comment>
<evidence type="ECO:0000256" key="1">
    <source>
        <dbReference type="ARBA" id="ARBA00004418"/>
    </source>
</evidence>
<dbReference type="NCBIfam" id="NF040735">
    <property type="entry name" value="SBP_SaoX"/>
    <property type="match status" value="1"/>
</dbReference>
<dbReference type="EMBL" id="BSDY01000002">
    <property type="protein sequence ID" value="GLI55064.1"/>
    <property type="molecule type" value="Genomic_DNA"/>
</dbReference>
<proteinExistence type="inferred from homology"/>
<keyword evidence="5" id="KW-1185">Reference proteome</keyword>
<dbReference type="SUPFAM" id="SSF53850">
    <property type="entry name" value="Periplasmic binding protein-like II"/>
    <property type="match status" value="1"/>
</dbReference>
<dbReference type="PROSITE" id="PS51257">
    <property type="entry name" value="PROKAR_LIPOPROTEIN"/>
    <property type="match status" value="1"/>
</dbReference>
<comment type="similarity">
    <text evidence="2">Belongs to the bacterial solute-binding protein SsuA/TauA family.</text>
</comment>
<dbReference type="GO" id="GO:0042597">
    <property type="term" value="C:periplasmic space"/>
    <property type="evidence" value="ECO:0007669"/>
    <property type="project" value="UniProtKB-SubCell"/>
</dbReference>
<reference evidence="4" key="1">
    <citation type="submission" date="2022-12" db="EMBL/GenBank/DDBJ databases">
        <title>Reference genome sequencing for broad-spectrum identification of bacterial and archaeal isolates by mass spectrometry.</title>
        <authorList>
            <person name="Sekiguchi Y."/>
            <person name="Tourlousse D.M."/>
        </authorList>
    </citation>
    <scope>NUCLEOTIDE SEQUENCE</scope>
    <source>
        <strain evidence="4">10succ1</strain>
    </source>
</reference>
<evidence type="ECO:0000313" key="4">
    <source>
        <dbReference type="EMBL" id="GLI55064.1"/>
    </source>
</evidence>
<dbReference type="Gene3D" id="3.40.190.10">
    <property type="entry name" value="Periplasmic binding protein-like II"/>
    <property type="match status" value="2"/>
</dbReference>
<name>A0A9W6GJK0_9FUSO</name>
<organism evidence="4 5">
    <name type="scientific">Propionigenium maris DSM 9537</name>
    <dbReference type="NCBI Taxonomy" id="1123000"/>
    <lineage>
        <taxon>Bacteria</taxon>
        <taxon>Fusobacteriati</taxon>
        <taxon>Fusobacteriota</taxon>
        <taxon>Fusobacteriia</taxon>
        <taxon>Fusobacteriales</taxon>
        <taxon>Fusobacteriaceae</taxon>
        <taxon>Propionigenium</taxon>
    </lineage>
</organism>
<evidence type="ECO:0000313" key="5">
    <source>
        <dbReference type="Proteomes" id="UP001144471"/>
    </source>
</evidence>
<evidence type="ECO:0000256" key="3">
    <source>
        <dbReference type="ARBA" id="ARBA00022729"/>
    </source>
</evidence>
<keyword evidence="3" id="KW-0732">Signal</keyword>
<dbReference type="RefSeq" id="WP_281833304.1">
    <property type="nucleotide sequence ID" value="NZ_BSDY01000002.1"/>
</dbReference>
<comment type="caution">
    <text evidence="4">The sequence shown here is derived from an EMBL/GenBank/DDBJ whole genome shotgun (WGS) entry which is preliminary data.</text>
</comment>
<dbReference type="Proteomes" id="UP001144471">
    <property type="component" value="Unassembled WGS sequence"/>
</dbReference>
<gene>
    <name evidence="4" type="ORF">PM10SUCC1_05790</name>
</gene>
<sequence length="350" mass="38969">MKKFILGLSLLAFLGCGEEKAEDYTVKLGYYNCDHMTASVIAKDAGIFENMGLSVDISGNGKVPQAMAAGQMDVGYIGVNNVFRSQLKGAPLVIGANNHKGGSYYLVVANDVEKPEDLIGEKLAIGTHPERSTGWTQIAKNLNLPVEGENYQGIDIGSSTDALTALRMGEIKGFTACDPWASMAEYQGIGKIMETENKLLNGKWGVCCTYTLNKKFIEEHRELAKKMILAHAKAIQYIYEHPLKSAEIFADNYNVPLEVAVSTIYKKTVGEGRTLTWKLDPQEIRNELEWVQENDFISKEVKYENIVDESIYAEANVPDFDKFIAEKIEKAFPLGMSYDSWYAKAQELDR</sequence>
<accession>A0A9W6GJK0</accession>